<comment type="caution">
    <text evidence="2">The sequence shown here is derived from an EMBL/GenBank/DDBJ whole genome shotgun (WGS) entry which is preliminary data.</text>
</comment>
<protein>
    <submittedName>
        <fullName evidence="2">Phosphoesterase, DHHA1</fullName>
    </submittedName>
</protein>
<dbReference type="EMBL" id="AAWL01000015">
    <property type="protein sequence ID" value="EAX47077.1"/>
    <property type="molecule type" value="Genomic_DNA"/>
</dbReference>
<gene>
    <name evidence="2" type="ORF">TcarDRAFT_0585</name>
</gene>
<proteinExistence type="predicted"/>
<dbReference type="PANTHER" id="PTHR47618:SF1">
    <property type="entry name" value="BIFUNCTIONAL OLIGORIBONUCLEASE AND PAP PHOSPHATASE NRNA"/>
    <property type="match status" value="1"/>
</dbReference>
<dbReference type="Pfam" id="PF02272">
    <property type="entry name" value="DHHA1"/>
    <property type="match status" value="1"/>
</dbReference>
<dbReference type="InterPro" id="IPR051319">
    <property type="entry name" value="Oligoribo/pAp-PDE_c-di-AMP_PDE"/>
</dbReference>
<reference evidence="2 3" key="1">
    <citation type="submission" date="2007-01" db="EMBL/GenBank/DDBJ databases">
        <title>Annotation of the draft genome assembly of Thermosinus carboxydivorans Nor1.</title>
        <authorList>
            <consortium name="US DOE Joint Genome Institute (JGI-ORNL)"/>
            <person name="Larimer F."/>
            <person name="Land M."/>
            <person name="Hauser L."/>
        </authorList>
    </citation>
    <scope>NUCLEOTIDE SEQUENCE [LARGE SCALE GENOMIC DNA]</scope>
    <source>
        <strain evidence="2 3">Nor1</strain>
    </source>
</reference>
<dbReference type="AlphaFoldDB" id="A1HSB6"/>
<dbReference type="SUPFAM" id="SSF64182">
    <property type="entry name" value="DHH phosphoesterases"/>
    <property type="match status" value="1"/>
</dbReference>
<dbReference type="GO" id="GO:0003676">
    <property type="term" value="F:nucleic acid binding"/>
    <property type="evidence" value="ECO:0007669"/>
    <property type="project" value="InterPro"/>
</dbReference>
<keyword evidence="3" id="KW-1185">Reference proteome</keyword>
<dbReference type="Proteomes" id="UP000005139">
    <property type="component" value="Unassembled WGS sequence"/>
</dbReference>
<sequence>MLLDDSVPAMYQFLPGYEEIRRPVTFHDGVDLLVVLDASDEERIGRVKEMVRAPVLNIDHHISNTKFADYWYVDSQAAATGEIVFELLKMLNLPVDAVVACCLFTAIATDCGFFRYANTTATTLRYAAELVEKGAQPHIISENLETKPLDSIVALTKALDTLELHHDGRIAAITVDSYAEGAENTEGFINYPRNIEGVEIAVMFKVIDEETVRVSFRSRKTDVSRLALSFGGGGHARAAGCTIRGSLAVVKDKVFQAAIRALQE</sequence>
<evidence type="ECO:0000259" key="1">
    <source>
        <dbReference type="Pfam" id="PF02272"/>
    </source>
</evidence>
<feature type="domain" description="DHHA1" evidence="1">
    <location>
        <begin position="185"/>
        <end position="258"/>
    </location>
</feature>
<accession>A1HSB6</accession>
<evidence type="ECO:0000313" key="3">
    <source>
        <dbReference type="Proteomes" id="UP000005139"/>
    </source>
</evidence>
<organism evidence="2 3">
    <name type="scientific">Thermosinus carboxydivorans Nor1</name>
    <dbReference type="NCBI Taxonomy" id="401526"/>
    <lineage>
        <taxon>Bacteria</taxon>
        <taxon>Bacillati</taxon>
        <taxon>Bacillota</taxon>
        <taxon>Negativicutes</taxon>
        <taxon>Selenomonadales</taxon>
        <taxon>Sporomusaceae</taxon>
        <taxon>Thermosinus</taxon>
    </lineage>
</organism>
<dbReference type="InterPro" id="IPR003156">
    <property type="entry name" value="DHHA1_dom"/>
</dbReference>
<dbReference type="PANTHER" id="PTHR47618">
    <property type="entry name" value="BIFUNCTIONAL OLIGORIBONUCLEASE AND PAP PHOSPHATASE NRNA"/>
    <property type="match status" value="1"/>
</dbReference>
<dbReference type="InterPro" id="IPR038763">
    <property type="entry name" value="DHH_sf"/>
</dbReference>
<dbReference type="Gene3D" id="3.90.1640.10">
    <property type="entry name" value="inorganic pyrophosphatase (n-terminal core)"/>
    <property type="match status" value="1"/>
</dbReference>
<dbReference type="Gene3D" id="3.10.310.30">
    <property type="match status" value="1"/>
</dbReference>
<reference evidence="2 3" key="2">
    <citation type="submission" date="2007-01" db="EMBL/GenBank/DDBJ databases">
        <title>Sequencing of the draft genome and assembly of Thermosinus carboxydivorans Nor1.</title>
        <authorList>
            <consortium name="US DOE Joint Genome Institute (JGI-PGF)"/>
            <person name="Copeland A."/>
            <person name="Lucas S."/>
            <person name="Lapidus A."/>
            <person name="Barry K."/>
            <person name="Glavina del Rio T."/>
            <person name="Dalin E."/>
            <person name="Tice H."/>
            <person name="Bruce D."/>
            <person name="Pitluck S."/>
            <person name="Richardson P."/>
        </authorList>
    </citation>
    <scope>NUCLEOTIDE SEQUENCE [LARGE SCALE GENOMIC DNA]</scope>
    <source>
        <strain evidence="2 3">Nor1</strain>
    </source>
</reference>
<dbReference type="eggNOG" id="COG0618">
    <property type="taxonomic scope" value="Bacteria"/>
</dbReference>
<name>A1HSB6_9FIRM</name>
<evidence type="ECO:0000313" key="2">
    <source>
        <dbReference type="EMBL" id="EAX47077.1"/>
    </source>
</evidence>